<dbReference type="GO" id="GO:0016887">
    <property type="term" value="F:ATP hydrolysis activity"/>
    <property type="evidence" value="ECO:0007669"/>
    <property type="project" value="InterPro"/>
</dbReference>
<keyword evidence="1" id="KW-0547">Nucleotide-binding</keyword>
<dbReference type="HOGENOM" id="CLU_000604_1_22_7"/>
<keyword evidence="5" id="KW-1185">Reference proteome</keyword>
<feature type="domain" description="ABC transporter" evidence="3">
    <location>
        <begin position="2"/>
        <end position="196"/>
    </location>
</feature>
<dbReference type="AlphaFoldDB" id="D6Z0H3"/>
<reference evidence="5" key="1">
    <citation type="submission" date="2010-02" db="EMBL/GenBank/DDBJ databases">
        <title>Complete sequence of Desulfurivibrio alkaliphilus AHT2.</title>
        <authorList>
            <consortium name="US DOE Joint Genome Institute"/>
            <person name="Pitluck S."/>
            <person name="Chertkov O."/>
            <person name="Detter J.C."/>
            <person name="Han C."/>
            <person name="Tapia R."/>
            <person name="Larimer F."/>
            <person name="Land M."/>
            <person name="Hauser L."/>
            <person name="Kyrpides N."/>
            <person name="Mikhailova N."/>
            <person name="Sorokin D.Y."/>
            <person name="Muyzer G."/>
            <person name="Woyke T."/>
        </authorList>
    </citation>
    <scope>NUCLEOTIDE SEQUENCE [LARGE SCALE GENOMIC DNA]</scope>
    <source>
        <strain evidence="5">DSM 19089 / UNIQEM U267 / AHT2</strain>
    </source>
</reference>
<accession>D6Z0H3</accession>
<dbReference type="SMART" id="SM00382">
    <property type="entry name" value="AAA"/>
    <property type="match status" value="1"/>
</dbReference>
<dbReference type="InterPro" id="IPR027417">
    <property type="entry name" value="P-loop_NTPase"/>
</dbReference>
<dbReference type="eggNOG" id="COG4619">
    <property type="taxonomic scope" value="Bacteria"/>
</dbReference>
<keyword evidence="2" id="KW-0067">ATP-binding</keyword>
<dbReference type="SUPFAM" id="SSF52540">
    <property type="entry name" value="P-loop containing nucleoside triphosphate hydrolases"/>
    <property type="match status" value="1"/>
</dbReference>
<dbReference type="RefSeq" id="WP_013162733.1">
    <property type="nucleotide sequence ID" value="NC_014216.1"/>
</dbReference>
<dbReference type="InterPro" id="IPR003439">
    <property type="entry name" value="ABC_transporter-like_ATP-bd"/>
</dbReference>
<evidence type="ECO:0000313" key="4">
    <source>
        <dbReference type="EMBL" id="ADH85202.1"/>
    </source>
</evidence>
<dbReference type="PANTHER" id="PTHR43119">
    <property type="entry name" value="ABC TRANSPORT PROTEIN ATP-BINDING COMPONENT-RELATED"/>
    <property type="match status" value="1"/>
</dbReference>
<dbReference type="Gene3D" id="3.40.50.300">
    <property type="entry name" value="P-loop containing nucleotide triphosphate hydrolases"/>
    <property type="match status" value="1"/>
</dbReference>
<dbReference type="Proteomes" id="UP000001508">
    <property type="component" value="Chromosome"/>
</dbReference>
<dbReference type="Pfam" id="PF00005">
    <property type="entry name" value="ABC_tran"/>
    <property type="match status" value="1"/>
</dbReference>
<proteinExistence type="predicted"/>
<sequence>MLTIEGLRVREVTLDLVVAPGEIVCLGGPSGSGKSLLLRAAADLIPHRGRVSFNGEECVTMPAHLWRRRVGLLPAESQWWATTVGEHFPRPEQADLSALGFGPEVMGWQVSRCSTGERQRLAILRLLALAPAALLLDEPTASLDQESIGRVEGLIDRYRKQHRAPVLWVSHDPAQVARVADRRLQIKGERVIEVPA</sequence>
<organism evidence="4 5">
    <name type="scientific">Desulfurivibrio alkaliphilus (strain DSM 19089 / UNIQEM U267 / AHT2)</name>
    <dbReference type="NCBI Taxonomy" id="589865"/>
    <lineage>
        <taxon>Bacteria</taxon>
        <taxon>Pseudomonadati</taxon>
        <taxon>Thermodesulfobacteriota</taxon>
        <taxon>Desulfobulbia</taxon>
        <taxon>Desulfobulbales</taxon>
        <taxon>Desulfobulbaceae</taxon>
        <taxon>Desulfurivibrio</taxon>
    </lineage>
</organism>
<dbReference type="CDD" id="cd00267">
    <property type="entry name" value="ABC_ATPase"/>
    <property type="match status" value="1"/>
</dbReference>
<dbReference type="KEGG" id="dak:DaAHT2_0496"/>
<dbReference type="EMBL" id="CP001940">
    <property type="protein sequence ID" value="ADH85202.1"/>
    <property type="molecule type" value="Genomic_DNA"/>
</dbReference>
<protein>
    <submittedName>
        <fullName evidence="4">ABC transporter related protein</fullName>
    </submittedName>
</protein>
<dbReference type="PANTHER" id="PTHR43119:SF1">
    <property type="entry name" value="ABC TRANSPORTER DOMAIN-CONTAINING PROTEIN"/>
    <property type="match status" value="1"/>
</dbReference>
<evidence type="ECO:0000256" key="1">
    <source>
        <dbReference type="ARBA" id="ARBA00022741"/>
    </source>
</evidence>
<dbReference type="InParanoid" id="D6Z0H3"/>
<dbReference type="InterPro" id="IPR003593">
    <property type="entry name" value="AAA+_ATPase"/>
</dbReference>
<evidence type="ECO:0000259" key="3">
    <source>
        <dbReference type="PROSITE" id="PS50893"/>
    </source>
</evidence>
<name>D6Z0H3_DESAT</name>
<dbReference type="STRING" id="589865.DaAHT2_0496"/>
<gene>
    <name evidence="4" type="ordered locus">DaAHT2_0496</name>
</gene>
<evidence type="ECO:0000256" key="2">
    <source>
        <dbReference type="ARBA" id="ARBA00022840"/>
    </source>
</evidence>
<dbReference type="PROSITE" id="PS50893">
    <property type="entry name" value="ABC_TRANSPORTER_2"/>
    <property type="match status" value="1"/>
</dbReference>
<evidence type="ECO:0000313" key="5">
    <source>
        <dbReference type="Proteomes" id="UP000001508"/>
    </source>
</evidence>
<dbReference type="GO" id="GO:0005524">
    <property type="term" value="F:ATP binding"/>
    <property type="evidence" value="ECO:0007669"/>
    <property type="project" value="UniProtKB-KW"/>
</dbReference>
<dbReference type="OrthoDB" id="4408248at2"/>